<dbReference type="Proteomes" id="UP000267223">
    <property type="component" value="Unassembled WGS sequence"/>
</dbReference>
<organism evidence="1 2">
    <name type="scientific">Hanamia caeni</name>
    <dbReference type="NCBI Taxonomy" id="2294116"/>
    <lineage>
        <taxon>Bacteria</taxon>
        <taxon>Pseudomonadati</taxon>
        <taxon>Bacteroidota</taxon>
        <taxon>Chitinophagia</taxon>
        <taxon>Chitinophagales</taxon>
        <taxon>Chitinophagaceae</taxon>
        <taxon>Hanamia</taxon>
    </lineage>
</organism>
<gene>
    <name evidence="1" type="ORF">EFY79_14345</name>
</gene>
<reference evidence="1 2" key="1">
    <citation type="submission" date="2018-11" db="EMBL/GenBank/DDBJ databases">
        <title>Draft genome sequence of Ferruginibacter sp. BO-59.</title>
        <authorList>
            <person name="Im W.T."/>
        </authorList>
    </citation>
    <scope>NUCLEOTIDE SEQUENCE [LARGE SCALE GENOMIC DNA]</scope>
    <source>
        <strain evidence="1 2">BO-59</strain>
    </source>
</reference>
<dbReference type="AlphaFoldDB" id="A0A3M9NAT2"/>
<dbReference type="RefSeq" id="WP_123121410.1">
    <property type="nucleotide sequence ID" value="NZ_RJJR01000012.1"/>
</dbReference>
<sequence length="135" mass="15402">MNEKRKSIVLFPLLRPIFGEVNMKFFSLIILCFASSVLTAQSLAVLNLTCENQEDPSGIDNSFPGLSWQIISNRRNVLQTAYRILVSDNIENINKNKGDVWDSKKVNESSCIHIRYAGKILDPDKTYYCCLYETC</sequence>
<comment type="caution">
    <text evidence="1">The sequence shown here is derived from an EMBL/GenBank/DDBJ whole genome shotgun (WGS) entry which is preliminary data.</text>
</comment>
<dbReference type="InterPro" id="IPR016007">
    <property type="entry name" value="Alpha_rhamnosid"/>
</dbReference>
<proteinExistence type="predicted"/>
<dbReference type="Pfam" id="PF25788">
    <property type="entry name" value="Ig_Rha78A_N"/>
    <property type="match status" value="1"/>
</dbReference>
<dbReference type="OrthoDB" id="9815108at2"/>
<keyword evidence="2" id="KW-1185">Reference proteome</keyword>
<dbReference type="PANTHER" id="PTHR33307:SF6">
    <property type="entry name" value="ALPHA-RHAMNOSIDASE (EUROFUNG)-RELATED"/>
    <property type="match status" value="1"/>
</dbReference>
<dbReference type="Gene3D" id="2.60.40.10">
    <property type="entry name" value="Immunoglobulins"/>
    <property type="match status" value="1"/>
</dbReference>
<dbReference type="InterPro" id="IPR013783">
    <property type="entry name" value="Ig-like_fold"/>
</dbReference>
<evidence type="ECO:0000313" key="2">
    <source>
        <dbReference type="Proteomes" id="UP000267223"/>
    </source>
</evidence>
<dbReference type="PANTHER" id="PTHR33307">
    <property type="entry name" value="ALPHA-RHAMNOSIDASE (EUROFUNG)"/>
    <property type="match status" value="1"/>
</dbReference>
<evidence type="ECO:0000313" key="1">
    <source>
        <dbReference type="EMBL" id="RNI34856.1"/>
    </source>
</evidence>
<name>A0A3M9NAT2_9BACT</name>
<protein>
    <submittedName>
        <fullName evidence="1">Uncharacterized protein</fullName>
    </submittedName>
</protein>
<dbReference type="EMBL" id="RJJR01000012">
    <property type="protein sequence ID" value="RNI34856.1"/>
    <property type="molecule type" value="Genomic_DNA"/>
</dbReference>
<accession>A0A3M9NAT2</accession>